<dbReference type="SMART" id="SM00829">
    <property type="entry name" value="PKS_ER"/>
    <property type="match status" value="1"/>
</dbReference>
<dbReference type="InterPro" id="IPR020843">
    <property type="entry name" value="ER"/>
</dbReference>
<dbReference type="Gene3D" id="3.40.50.720">
    <property type="entry name" value="NAD(P)-binding Rossmann-like Domain"/>
    <property type="match status" value="1"/>
</dbReference>
<dbReference type="PANTHER" id="PTHR43880">
    <property type="entry name" value="ALCOHOL DEHYDROGENASE"/>
    <property type="match status" value="1"/>
</dbReference>
<comment type="cofactor">
    <cofactor evidence="5">
        <name>Zn(2+)</name>
        <dbReference type="ChEBI" id="CHEBI:29105"/>
    </cofactor>
</comment>
<comment type="similarity">
    <text evidence="5">Belongs to the zinc-containing alcohol dehydrogenase family.</text>
</comment>
<organism evidence="7 8">
    <name type="scientific">Sungkyunkwania multivorans</name>
    <dbReference type="NCBI Taxonomy" id="1173618"/>
    <lineage>
        <taxon>Bacteria</taxon>
        <taxon>Pseudomonadati</taxon>
        <taxon>Bacteroidota</taxon>
        <taxon>Flavobacteriia</taxon>
        <taxon>Flavobacteriales</taxon>
        <taxon>Flavobacteriaceae</taxon>
        <taxon>Sungkyunkwania</taxon>
    </lineage>
</organism>
<dbReference type="SUPFAM" id="SSF51735">
    <property type="entry name" value="NAD(P)-binding Rossmann-fold domains"/>
    <property type="match status" value="1"/>
</dbReference>
<evidence type="ECO:0000256" key="4">
    <source>
        <dbReference type="ARBA" id="ARBA00023027"/>
    </source>
</evidence>
<keyword evidence="8" id="KW-1185">Reference proteome</keyword>
<evidence type="ECO:0000256" key="2">
    <source>
        <dbReference type="ARBA" id="ARBA00022833"/>
    </source>
</evidence>
<proteinExistence type="inferred from homology"/>
<keyword evidence="1 5" id="KW-0479">Metal-binding</keyword>
<evidence type="ECO:0000256" key="1">
    <source>
        <dbReference type="ARBA" id="ARBA00022723"/>
    </source>
</evidence>
<sequence length="367" mass="39409">MKTKVAIVKEKEKEFEIQEVEIDEPKAHEVLVKVVATGLCHTDLSVKDGILPTNYPVVLGHEGAGIVEKVGSHVKDLAKGDHVVLSYGSCGHCRPCMEGDTTYCVALEALNFMNKRQASDDNIFQGNDKKLNGAFFQQSSFGTYALAHERNTVKVTKDVDLKLLGPLGCGIQTGAGTVMNTLNPRAGTSIAIFGVGSVGLSAIMAAKNAGCAEIIAVDINSDRLQLAKKLGAIHIINSEEKDAPDMIEEITTLGVDYAVEATGVKAVAEMAFRTLANRGTLAVVGAPKGGTEYAFDANELINTGKKVVGVVEGDSIVKVFIPRLITLYQQGRFPFDELVEYYAFEDINKAVTDMEDGKVIKPILEMS</sequence>
<gene>
    <name evidence="7" type="ORF">ACFQ1M_07580</name>
</gene>
<dbReference type="InterPro" id="IPR013154">
    <property type="entry name" value="ADH-like_N"/>
</dbReference>
<dbReference type="InterPro" id="IPR002328">
    <property type="entry name" value="ADH_Zn_CS"/>
</dbReference>
<dbReference type="CDD" id="cd08278">
    <property type="entry name" value="benzyl_alcohol_DH"/>
    <property type="match status" value="1"/>
</dbReference>
<dbReference type="InterPro" id="IPR036291">
    <property type="entry name" value="NAD(P)-bd_dom_sf"/>
</dbReference>
<dbReference type="EMBL" id="JBHTJH010000004">
    <property type="protein sequence ID" value="MFD0862064.1"/>
    <property type="molecule type" value="Genomic_DNA"/>
</dbReference>
<dbReference type="InterPro" id="IPR011032">
    <property type="entry name" value="GroES-like_sf"/>
</dbReference>
<name>A0ABW3CWB8_9FLAO</name>
<evidence type="ECO:0000256" key="3">
    <source>
        <dbReference type="ARBA" id="ARBA00023002"/>
    </source>
</evidence>
<dbReference type="Gene3D" id="3.90.180.10">
    <property type="entry name" value="Medium-chain alcohol dehydrogenases, catalytic domain"/>
    <property type="match status" value="1"/>
</dbReference>
<evidence type="ECO:0000256" key="5">
    <source>
        <dbReference type="RuleBase" id="RU361277"/>
    </source>
</evidence>
<feature type="domain" description="Enoyl reductase (ER)" evidence="6">
    <location>
        <begin position="11"/>
        <end position="364"/>
    </location>
</feature>
<accession>A0ABW3CWB8</accession>
<dbReference type="InterPro" id="IPR013149">
    <property type="entry name" value="ADH-like_C"/>
</dbReference>
<evidence type="ECO:0000259" key="6">
    <source>
        <dbReference type="SMART" id="SM00829"/>
    </source>
</evidence>
<dbReference type="PROSITE" id="PS00059">
    <property type="entry name" value="ADH_ZINC"/>
    <property type="match status" value="1"/>
</dbReference>
<keyword evidence="3" id="KW-0560">Oxidoreductase</keyword>
<dbReference type="PANTHER" id="PTHR43880:SF12">
    <property type="entry name" value="ALCOHOL DEHYDROGENASE CLASS-3"/>
    <property type="match status" value="1"/>
</dbReference>
<comment type="caution">
    <text evidence="7">The sequence shown here is derived from an EMBL/GenBank/DDBJ whole genome shotgun (WGS) entry which is preliminary data.</text>
</comment>
<evidence type="ECO:0000313" key="7">
    <source>
        <dbReference type="EMBL" id="MFD0862064.1"/>
    </source>
</evidence>
<dbReference type="SUPFAM" id="SSF50129">
    <property type="entry name" value="GroES-like"/>
    <property type="match status" value="1"/>
</dbReference>
<dbReference type="Pfam" id="PF00107">
    <property type="entry name" value="ADH_zinc_N"/>
    <property type="match status" value="1"/>
</dbReference>
<protein>
    <submittedName>
        <fullName evidence="7">NAD(P)-dependent alcohol dehydrogenase</fullName>
    </submittedName>
</protein>
<keyword evidence="4" id="KW-0520">NAD</keyword>
<dbReference type="Proteomes" id="UP001596978">
    <property type="component" value="Unassembled WGS sequence"/>
</dbReference>
<reference evidence="8" key="1">
    <citation type="journal article" date="2019" name="Int. J. Syst. Evol. Microbiol.">
        <title>The Global Catalogue of Microorganisms (GCM) 10K type strain sequencing project: providing services to taxonomists for standard genome sequencing and annotation.</title>
        <authorList>
            <consortium name="The Broad Institute Genomics Platform"/>
            <consortium name="The Broad Institute Genome Sequencing Center for Infectious Disease"/>
            <person name="Wu L."/>
            <person name="Ma J."/>
        </authorList>
    </citation>
    <scope>NUCLEOTIDE SEQUENCE [LARGE SCALE GENOMIC DNA]</scope>
    <source>
        <strain evidence="8">CCUG 62952</strain>
    </source>
</reference>
<dbReference type="RefSeq" id="WP_386406270.1">
    <property type="nucleotide sequence ID" value="NZ_JBHTJH010000004.1"/>
</dbReference>
<evidence type="ECO:0000313" key="8">
    <source>
        <dbReference type="Proteomes" id="UP001596978"/>
    </source>
</evidence>
<keyword evidence="2 5" id="KW-0862">Zinc</keyword>
<dbReference type="Pfam" id="PF08240">
    <property type="entry name" value="ADH_N"/>
    <property type="match status" value="1"/>
</dbReference>